<evidence type="ECO:0000313" key="2">
    <source>
        <dbReference type="Proteomes" id="UP000299102"/>
    </source>
</evidence>
<name>A0A4C1TI64_EUMVA</name>
<dbReference type="Proteomes" id="UP000299102">
    <property type="component" value="Unassembled WGS sequence"/>
</dbReference>
<proteinExistence type="predicted"/>
<dbReference type="AlphaFoldDB" id="A0A4C1TI64"/>
<keyword evidence="2" id="KW-1185">Reference proteome</keyword>
<accession>A0A4C1TI64</accession>
<comment type="caution">
    <text evidence="1">The sequence shown here is derived from an EMBL/GenBank/DDBJ whole genome shotgun (WGS) entry which is preliminary data.</text>
</comment>
<reference evidence="1 2" key="1">
    <citation type="journal article" date="2019" name="Commun. Biol.">
        <title>The bagworm genome reveals a unique fibroin gene that provides high tensile strength.</title>
        <authorList>
            <person name="Kono N."/>
            <person name="Nakamura H."/>
            <person name="Ohtoshi R."/>
            <person name="Tomita M."/>
            <person name="Numata K."/>
            <person name="Arakawa K."/>
        </authorList>
    </citation>
    <scope>NUCLEOTIDE SEQUENCE [LARGE SCALE GENOMIC DNA]</scope>
</reference>
<protein>
    <submittedName>
        <fullName evidence="1">Uncharacterized protein</fullName>
    </submittedName>
</protein>
<gene>
    <name evidence="1" type="ORF">EVAR_7663_1</name>
</gene>
<evidence type="ECO:0000313" key="1">
    <source>
        <dbReference type="EMBL" id="GBP14239.1"/>
    </source>
</evidence>
<dbReference type="EMBL" id="BGZK01000062">
    <property type="protein sequence ID" value="GBP14239.1"/>
    <property type="molecule type" value="Genomic_DNA"/>
</dbReference>
<sequence>MRTAREWVITAAHRHSRPQRNQSLPVLHSSAAVAVVFALRSRTLNKQRTAALDVGRRRIQDAGPGRPGRDKCCQMVRIAGGRAGGGEEVIPICLWMSQSGLRSG</sequence>
<organism evidence="1 2">
    <name type="scientific">Eumeta variegata</name>
    <name type="common">Bagworm moth</name>
    <name type="synonym">Eumeta japonica</name>
    <dbReference type="NCBI Taxonomy" id="151549"/>
    <lineage>
        <taxon>Eukaryota</taxon>
        <taxon>Metazoa</taxon>
        <taxon>Ecdysozoa</taxon>
        <taxon>Arthropoda</taxon>
        <taxon>Hexapoda</taxon>
        <taxon>Insecta</taxon>
        <taxon>Pterygota</taxon>
        <taxon>Neoptera</taxon>
        <taxon>Endopterygota</taxon>
        <taxon>Lepidoptera</taxon>
        <taxon>Glossata</taxon>
        <taxon>Ditrysia</taxon>
        <taxon>Tineoidea</taxon>
        <taxon>Psychidae</taxon>
        <taxon>Oiketicinae</taxon>
        <taxon>Eumeta</taxon>
    </lineage>
</organism>